<dbReference type="AlphaFoldDB" id="A0A8J6MZ77"/>
<evidence type="ECO:0000259" key="7">
    <source>
        <dbReference type="Pfam" id="PF00462"/>
    </source>
</evidence>
<dbReference type="Proteomes" id="UP000650524">
    <property type="component" value="Unassembled WGS sequence"/>
</dbReference>
<dbReference type="Pfam" id="PF00462">
    <property type="entry name" value="Glutaredoxin"/>
    <property type="match status" value="1"/>
</dbReference>
<dbReference type="InterPro" id="IPR002109">
    <property type="entry name" value="Glutaredoxin"/>
</dbReference>
<reference evidence="8 9" key="1">
    <citation type="submission" date="2020-08" db="EMBL/GenBank/DDBJ databases">
        <title>Bridging the membrane lipid divide: bacteria of the FCB group superphylum have the potential to synthesize archaeal ether lipids.</title>
        <authorList>
            <person name="Villanueva L."/>
            <person name="Von Meijenfeldt F.A.B."/>
            <person name="Westbye A.B."/>
            <person name="Yadav S."/>
            <person name="Hopmans E.C."/>
            <person name="Dutilh B.E."/>
            <person name="Sinninghe Damste J.S."/>
        </authorList>
    </citation>
    <scope>NUCLEOTIDE SEQUENCE [LARGE SCALE GENOMIC DNA]</scope>
    <source>
        <strain evidence="8">NIOZ-UU27</strain>
    </source>
</reference>
<accession>A0A8J6MZ77</accession>
<keyword evidence="6" id="KW-0963">Cytoplasm</keyword>
<keyword evidence="2 6" id="KW-0813">Transport</keyword>
<dbReference type="CDD" id="cd03418">
    <property type="entry name" value="GRX_GRXb_1_3_like"/>
    <property type="match status" value="1"/>
</dbReference>
<comment type="similarity">
    <text evidence="1 6">Belongs to the glutaredoxin family.</text>
</comment>
<evidence type="ECO:0000256" key="6">
    <source>
        <dbReference type="RuleBase" id="RU364065"/>
    </source>
</evidence>
<keyword evidence="4" id="KW-1015">Disulfide bond</keyword>
<dbReference type="InterPro" id="IPR011767">
    <property type="entry name" value="GLR_AS"/>
</dbReference>
<keyword evidence="3 6" id="KW-0249">Electron transport</keyword>
<evidence type="ECO:0000313" key="9">
    <source>
        <dbReference type="Proteomes" id="UP000650524"/>
    </source>
</evidence>
<evidence type="ECO:0000256" key="3">
    <source>
        <dbReference type="ARBA" id="ARBA00022982"/>
    </source>
</evidence>
<comment type="function">
    <text evidence="6">Has a glutathione-disulfide oxidoreductase activity in the presence of NADPH and glutathione reductase. Reduces low molecular weight disulfides and proteins.</text>
</comment>
<evidence type="ECO:0000256" key="4">
    <source>
        <dbReference type="ARBA" id="ARBA00023157"/>
    </source>
</evidence>
<dbReference type="InterPro" id="IPR036249">
    <property type="entry name" value="Thioredoxin-like_sf"/>
</dbReference>
<dbReference type="PROSITE" id="PS51354">
    <property type="entry name" value="GLUTAREDOXIN_2"/>
    <property type="match status" value="1"/>
</dbReference>
<dbReference type="SUPFAM" id="SSF52833">
    <property type="entry name" value="Thioredoxin-like"/>
    <property type="match status" value="1"/>
</dbReference>
<evidence type="ECO:0000256" key="2">
    <source>
        <dbReference type="ARBA" id="ARBA00022448"/>
    </source>
</evidence>
<dbReference type="PANTHER" id="PTHR45694">
    <property type="entry name" value="GLUTAREDOXIN 2"/>
    <property type="match status" value="1"/>
</dbReference>
<dbReference type="Gene3D" id="3.40.30.10">
    <property type="entry name" value="Glutaredoxin"/>
    <property type="match status" value="1"/>
</dbReference>
<dbReference type="InterPro" id="IPR014025">
    <property type="entry name" value="Glutaredoxin_subgr"/>
</dbReference>
<evidence type="ECO:0000313" key="8">
    <source>
        <dbReference type="EMBL" id="MBC8176686.1"/>
    </source>
</evidence>
<evidence type="ECO:0000256" key="1">
    <source>
        <dbReference type="ARBA" id="ARBA00007787"/>
    </source>
</evidence>
<keyword evidence="5 6" id="KW-0676">Redox-active center</keyword>
<dbReference type="GO" id="GO:0034599">
    <property type="term" value="P:cellular response to oxidative stress"/>
    <property type="evidence" value="ECO:0007669"/>
    <property type="project" value="TreeGrafter"/>
</dbReference>
<dbReference type="GO" id="GO:0045454">
    <property type="term" value="P:cell redox homeostasis"/>
    <property type="evidence" value="ECO:0007669"/>
    <property type="project" value="InterPro"/>
</dbReference>
<feature type="domain" description="Glutaredoxin" evidence="7">
    <location>
        <begin position="4"/>
        <end position="64"/>
    </location>
</feature>
<protein>
    <recommendedName>
        <fullName evidence="6">Glutaredoxin</fullName>
    </recommendedName>
</protein>
<dbReference type="GO" id="GO:0005737">
    <property type="term" value="C:cytoplasm"/>
    <property type="evidence" value="ECO:0007669"/>
    <property type="project" value="TreeGrafter"/>
</dbReference>
<gene>
    <name evidence="8" type="primary">grxC</name>
    <name evidence="8" type="ORF">H8E19_04710</name>
</gene>
<proteinExistence type="inferred from homology"/>
<dbReference type="PROSITE" id="PS00195">
    <property type="entry name" value="GLUTAREDOXIN_1"/>
    <property type="match status" value="1"/>
</dbReference>
<comment type="caution">
    <text evidence="8">The sequence shown here is derived from an EMBL/GenBank/DDBJ whole genome shotgun (WGS) entry which is preliminary data.</text>
</comment>
<dbReference type="GO" id="GO:0015038">
    <property type="term" value="F:glutathione disulfide oxidoreductase activity"/>
    <property type="evidence" value="ECO:0007669"/>
    <property type="project" value="UniProtKB-UniRule"/>
</dbReference>
<dbReference type="PRINTS" id="PR00160">
    <property type="entry name" value="GLUTAREDOXIN"/>
</dbReference>
<organism evidence="8 9">
    <name type="scientific">Candidatus Desulfacyla euxinica</name>
    <dbReference type="NCBI Taxonomy" id="2841693"/>
    <lineage>
        <taxon>Bacteria</taxon>
        <taxon>Deltaproteobacteria</taxon>
        <taxon>Candidatus Desulfacyla</taxon>
    </lineage>
</organism>
<name>A0A8J6MZ77_9DELT</name>
<sequence length="85" mass="9417">MKTVTIYTTRSCPYCIKAKQLLNLKGVTYEELRTDESAELADEAVKKSGGIRTVPQIFIDDHHVGGCDELCALDREGNLDSLLKS</sequence>
<dbReference type="NCBIfam" id="TIGR02181">
    <property type="entry name" value="GRX_bact"/>
    <property type="match status" value="1"/>
</dbReference>
<dbReference type="EMBL" id="JACNJD010000154">
    <property type="protein sequence ID" value="MBC8176686.1"/>
    <property type="molecule type" value="Genomic_DNA"/>
</dbReference>
<dbReference type="InterPro" id="IPR011900">
    <property type="entry name" value="GRX_bact"/>
</dbReference>
<dbReference type="PANTHER" id="PTHR45694:SF18">
    <property type="entry name" value="GLUTAREDOXIN-1-RELATED"/>
    <property type="match status" value="1"/>
</dbReference>
<evidence type="ECO:0000256" key="5">
    <source>
        <dbReference type="ARBA" id="ARBA00023284"/>
    </source>
</evidence>